<accession>A0A9D9HIX1</accession>
<evidence type="ECO:0000313" key="7">
    <source>
        <dbReference type="EMBL" id="MBO8452627.1"/>
    </source>
</evidence>
<evidence type="ECO:0000313" key="8">
    <source>
        <dbReference type="Proteomes" id="UP000823661"/>
    </source>
</evidence>
<comment type="similarity">
    <text evidence="2">Belongs to the GRP transporter (TC 2.A.7.5) family.</text>
</comment>
<evidence type="ECO:0000256" key="3">
    <source>
        <dbReference type="ARBA" id="ARBA00022692"/>
    </source>
</evidence>
<feature type="transmembrane region" description="Helical" evidence="6">
    <location>
        <begin position="136"/>
        <end position="156"/>
    </location>
</feature>
<evidence type="ECO:0000256" key="4">
    <source>
        <dbReference type="ARBA" id="ARBA00022989"/>
    </source>
</evidence>
<organism evidence="7 8">
    <name type="scientific">Candidatus Cryptobacteroides intestinavium</name>
    <dbReference type="NCBI Taxonomy" id="2840766"/>
    <lineage>
        <taxon>Bacteria</taxon>
        <taxon>Pseudomonadati</taxon>
        <taxon>Bacteroidota</taxon>
        <taxon>Bacteroidia</taxon>
        <taxon>Bacteroidales</taxon>
        <taxon>Candidatus Cryptobacteroides</taxon>
    </lineage>
</organism>
<feature type="transmembrane region" description="Helical" evidence="6">
    <location>
        <begin position="255"/>
        <end position="275"/>
    </location>
</feature>
<dbReference type="PANTHER" id="PTHR16119">
    <property type="entry name" value="TRANSMEMBRANE PROTEIN 144"/>
    <property type="match status" value="1"/>
</dbReference>
<evidence type="ECO:0000256" key="2">
    <source>
        <dbReference type="ARBA" id="ARBA00006117"/>
    </source>
</evidence>
<comment type="subcellular location">
    <subcellularLocation>
        <location evidence="1">Membrane</location>
        <topology evidence="1">Multi-pass membrane protein</topology>
    </subcellularLocation>
</comment>
<name>A0A9D9HIX1_9BACT</name>
<evidence type="ECO:0000256" key="1">
    <source>
        <dbReference type="ARBA" id="ARBA00004141"/>
    </source>
</evidence>
<feature type="transmembrane region" description="Helical" evidence="6">
    <location>
        <begin position="80"/>
        <end position="98"/>
    </location>
</feature>
<comment type="caution">
    <text evidence="7">The sequence shown here is derived from an EMBL/GenBank/DDBJ whole genome shotgun (WGS) entry which is preliminary data.</text>
</comment>
<feature type="transmembrane region" description="Helical" evidence="6">
    <location>
        <begin position="210"/>
        <end position="234"/>
    </location>
</feature>
<dbReference type="AlphaFoldDB" id="A0A9D9HIX1"/>
<evidence type="ECO:0000256" key="6">
    <source>
        <dbReference type="SAM" id="Phobius"/>
    </source>
</evidence>
<dbReference type="EMBL" id="JADIMI010000067">
    <property type="protein sequence ID" value="MBO8452627.1"/>
    <property type="molecule type" value="Genomic_DNA"/>
</dbReference>
<feature type="transmembrane region" description="Helical" evidence="6">
    <location>
        <begin position="110"/>
        <end position="130"/>
    </location>
</feature>
<dbReference type="PANTHER" id="PTHR16119:SF17">
    <property type="entry name" value="TRANSMEMBRANE PROTEIN 144"/>
    <property type="match status" value="1"/>
</dbReference>
<dbReference type="GO" id="GO:0016020">
    <property type="term" value="C:membrane"/>
    <property type="evidence" value="ECO:0007669"/>
    <property type="project" value="UniProtKB-SubCell"/>
</dbReference>
<dbReference type="Proteomes" id="UP000823661">
    <property type="component" value="Unassembled WGS sequence"/>
</dbReference>
<proteinExistence type="inferred from homology"/>
<reference evidence="7" key="1">
    <citation type="submission" date="2020-10" db="EMBL/GenBank/DDBJ databases">
        <authorList>
            <person name="Gilroy R."/>
        </authorList>
    </citation>
    <scope>NUCLEOTIDE SEQUENCE</scope>
    <source>
        <strain evidence="7">B1-20833</strain>
    </source>
</reference>
<keyword evidence="3 6" id="KW-0812">Transmembrane</keyword>
<feature type="transmembrane region" description="Helical" evidence="6">
    <location>
        <begin position="39"/>
        <end position="60"/>
    </location>
</feature>
<dbReference type="InterPro" id="IPR010651">
    <property type="entry name" value="Sugar_transport"/>
</dbReference>
<evidence type="ECO:0000256" key="5">
    <source>
        <dbReference type="ARBA" id="ARBA00023136"/>
    </source>
</evidence>
<keyword evidence="5 6" id="KW-0472">Membrane</keyword>
<dbReference type="Pfam" id="PF07168">
    <property type="entry name" value="Ureide_permease"/>
    <property type="match status" value="2"/>
</dbReference>
<feature type="transmembrane region" description="Helical" evidence="6">
    <location>
        <begin position="281"/>
        <end position="300"/>
    </location>
</feature>
<feature type="transmembrane region" description="Helical" evidence="6">
    <location>
        <begin position="312"/>
        <end position="332"/>
    </location>
</feature>
<feature type="transmembrane region" description="Helical" evidence="6">
    <location>
        <begin position="172"/>
        <end position="190"/>
    </location>
</feature>
<protein>
    <submittedName>
        <fullName evidence="7">Multidrug DMT transporter permease</fullName>
    </submittedName>
</protein>
<dbReference type="InterPro" id="IPR009834">
    <property type="entry name" value="Ureide_permease"/>
</dbReference>
<keyword evidence="4 6" id="KW-1133">Transmembrane helix</keyword>
<dbReference type="GO" id="GO:0015144">
    <property type="term" value="F:carbohydrate transmembrane transporter activity"/>
    <property type="evidence" value="ECO:0007669"/>
    <property type="project" value="InterPro"/>
</dbReference>
<reference evidence="7" key="2">
    <citation type="journal article" date="2021" name="PeerJ">
        <title>Extensive microbial diversity within the chicken gut microbiome revealed by metagenomics and culture.</title>
        <authorList>
            <person name="Gilroy R."/>
            <person name="Ravi A."/>
            <person name="Getino M."/>
            <person name="Pursley I."/>
            <person name="Horton D.L."/>
            <person name="Alikhan N.F."/>
            <person name="Baker D."/>
            <person name="Gharbi K."/>
            <person name="Hall N."/>
            <person name="Watson M."/>
            <person name="Adriaenssens E.M."/>
            <person name="Foster-Nyarko E."/>
            <person name="Jarju S."/>
            <person name="Secka A."/>
            <person name="Antonio M."/>
            <person name="Oren A."/>
            <person name="Chaudhuri R.R."/>
            <person name="La Ragione R."/>
            <person name="Hildebrand F."/>
            <person name="Pallen M.J."/>
        </authorList>
    </citation>
    <scope>NUCLEOTIDE SEQUENCE</scope>
    <source>
        <strain evidence="7">B1-20833</strain>
    </source>
</reference>
<sequence length="335" mass="35547">MFIVDSYPLAVLFCFITMMCWGSWGNTQKLASREWRYELFYWDYVIGMFLFSLLISFTMGSFGSGGRHFIDDLGQASLRNIGSVILGGVIFNASNILLSASTSIAGMAVAFPLGVGLSLVLGTVINYIGAPKGDPVILFAGVALIVVAVICNGIASSKMQREGADPHSSRKGILLAIIAGVLMSFFYRFVAAAMDLDSFAAPAAGKLTPYSAIFIFSVGVLVSNLLFNSLAMHYPFAGAMVTYGEYFKGRPKTHLVGMLGGAVWCLGTAFSYIASGKAGAAISYALGQGAPMVAAIWGVFIWKEFKGASKGVYALLAVMFLLFVSGLGLIIASGY</sequence>
<feature type="transmembrane region" description="Helical" evidence="6">
    <location>
        <begin position="6"/>
        <end position="27"/>
    </location>
</feature>
<gene>
    <name evidence="7" type="ORF">IAC06_07075</name>
</gene>